<gene>
    <name evidence="1" type="ORF">BGAL_0084g00110</name>
</gene>
<organism evidence="1 2">
    <name type="scientific">Botrytis galanthina</name>
    <dbReference type="NCBI Taxonomy" id="278940"/>
    <lineage>
        <taxon>Eukaryota</taxon>
        <taxon>Fungi</taxon>
        <taxon>Dikarya</taxon>
        <taxon>Ascomycota</taxon>
        <taxon>Pezizomycotina</taxon>
        <taxon>Leotiomycetes</taxon>
        <taxon>Helotiales</taxon>
        <taxon>Sclerotiniaceae</taxon>
        <taxon>Botrytis</taxon>
    </lineage>
</organism>
<name>A0A4S8R577_9HELO</name>
<proteinExistence type="predicted"/>
<dbReference type="AlphaFoldDB" id="A0A4S8R577"/>
<dbReference type="Proteomes" id="UP000308671">
    <property type="component" value="Unassembled WGS sequence"/>
</dbReference>
<protein>
    <submittedName>
        <fullName evidence="1">Uncharacterized protein</fullName>
    </submittedName>
</protein>
<reference evidence="1 2" key="1">
    <citation type="submission" date="2017-12" db="EMBL/GenBank/DDBJ databases">
        <title>Comparative genomics of Botrytis spp.</title>
        <authorList>
            <person name="Valero-Jimenez C.A."/>
            <person name="Tapia P."/>
            <person name="Veloso J."/>
            <person name="Silva-Moreno E."/>
            <person name="Staats M."/>
            <person name="Valdes J.H."/>
            <person name="Van Kan J.A.L."/>
        </authorList>
    </citation>
    <scope>NUCLEOTIDE SEQUENCE [LARGE SCALE GENOMIC DNA]</scope>
    <source>
        <strain evidence="1 2">MUCL435</strain>
    </source>
</reference>
<accession>A0A4S8R577</accession>
<dbReference type="EMBL" id="PQXL01000084">
    <property type="protein sequence ID" value="THV52251.1"/>
    <property type="molecule type" value="Genomic_DNA"/>
</dbReference>
<evidence type="ECO:0000313" key="2">
    <source>
        <dbReference type="Proteomes" id="UP000308671"/>
    </source>
</evidence>
<evidence type="ECO:0000313" key="1">
    <source>
        <dbReference type="EMBL" id="THV52251.1"/>
    </source>
</evidence>
<comment type="caution">
    <text evidence="1">The sequence shown here is derived from an EMBL/GenBank/DDBJ whole genome shotgun (WGS) entry which is preliminary data.</text>
</comment>
<keyword evidence="2" id="KW-1185">Reference proteome</keyword>
<sequence>MSWHLVGKAGLKAARSTGHDGLIVTVLMNLAAAAVWTQAICEAWVSADIGQESILVISISDVNICKVGDFQMINIPSKIGFRSERLHIVECQNLRAFKTSNLVPLYGFNLRTD</sequence>